<accession>A0AA42FKS6</accession>
<keyword evidence="1" id="KW-0812">Transmembrane</keyword>
<feature type="transmembrane region" description="Helical" evidence="1">
    <location>
        <begin position="179"/>
        <end position="198"/>
    </location>
</feature>
<reference evidence="2" key="1">
    <citation type="submission" date="2023-03" db="EMBL/GenBank/DDBJ databases">
        <title>a new species belonging to Providencia genus.</title>
        <authorList>
            <person name="Yang W."/>
            <person name="Hu F."/>
            <person name="Shen S."/>
            <person name="Ding L."/>
            <person name="Yin D."/>
        </authorList>
    </citation>
    <scope>NUCLEOTIDE SEQUENCE</scope>
    <source>
        <strain evidence="2">CRE-3FA-0001</strain>
    </source>
</reference>
<dbReference type="Proteomes" id="UP001156701">
    <property type="component" value="Unassembled WGS sequence"/>
</dbReference>
<protein>
    <submittedName>
        <fullName evidence="2">Uncharacterized protein</fullName>
    </submittedName>
</protein>
<proteinExistence type="predicted"/>
<evidence type="ECO:0000313" key="2">
    <source>
        <dbReference type="EMBL" id="MDG4696172.1"/>
    </source>
</evidence>
<feature type="transmembrane region" description="Helical" evidence="1">
    <location>
        <begin position="85"/>
        <end position="106"/>
    </location>
</feature>
<evidence type="ECO:0000313" key="3">
    <source>
        <dbReference type="Proteomes" id="UP001156701"/>
    </source>
</evidence>
<dbReference type="AlphaFoldDB" id="A0AA42FKS6"/>
<feature type="transmembrane region" description="Helical" evidence="1">
    <location>
        <begin position="56"/>
        <end position="73"/>
    </location>
</feature>
<keyword evidence="1" id="KW-1133">Transmembrane helix</keyword>
<feature type="transmembrane region" description="Helical" evidence="1">
    <location>
        <begin position="118"/>
        <end position="151"/>
    </location>
</feature>
<gene>
    <name evidence="2" type="ORF">P7V44_07945</name>
</gene>
<keyword evidence="1" id="KW-0472">Membrane</keyword>
<feature type="transmembrane region" description="Helical" evidence="1">
    <location>
        <begin position="20"/>
        <end position="44"/>
    </location>
</feature>
<evidence type="ECO:0000256" key="1">
    <source>
        <dbReference type="SAM" id="Phobius"/>
    </source>
</evidence>
<sequence length="205" mass="22693">MLGTKFITLYLNKNFISERVLAWLTVIVAISAALVLGSVFGTVIGRVNYVGSGASVFTLLSAMASGIALTMLLSNNVIRTYLIPYFKILVAVLFSWLILTLIYQLRSSVDKQTITVSIFSLALLLSSILLVSRLILISSVFVLIGIFYALYKFVIDGQIFTLGPKITWFGVEQIYSPNVYEGGVFILGISMSWLVYLLSYKMLSK</sequence>
<organism evidence="2 3">
    <name type="scientific">Providencia huashanensis</name>
    <dbReference type="NCBI Taxonomy" id="3037798"/>
    <lineage>
        <taxon>Bacteria</taxon>
        <taxon>Pseudomonadati</taxon>
        <taxon>Pseudomonadota</taxon>
        <taxon>Gammaproteobacteria</taxon>
        <taxon>Enterobacterales</taxon>
        <taxon>Morganellaceae</taxon>
        <taxon>Providencia</taxon>
    </lineage>
</organism>
<comment type="caution">
    <text evidence="2">The sequence shown here is derived from an EMBL/GenBank/DDBJ whole genome shotgun (WGS) entry which is preliminary data.</text>
</comment>
<dbReference type="EMBL" id="JARRYG010000006">
    <property type="protein sequence ID" value="MDG4696172.1"/>
    <property type="molecule type" value="Genomic_DNA"/>
</dbReference>
<name>A0AA42FKS6_9GAMM</name>